<protein>
    <submittedName>
        <fullName evidence="1">Uncharacterized protein</fullName>
    </submittedName>
</protein>
<comment type="caution">
    <text evidence="1">The sequence shown here is derived from an EMBL/GenBank/DDBJ whole genome shotgun (WGS) entry which is preliminary data.</text>
</comment>
<reference evidence="1" key="1">
    <citation type="submission" date="2023-03" db="EMBL/GenBank/DDBJ databases">
        <title>Chromosome-level genomes of two armyworms, Mythimna separata and Mythimna loreyi, provide insights into the biosynthesis and reception of sex pheromones.</title>
        <authorList>
            <person name="Zhao H."/>
        </authorList>
    </citation>
    <scope>NUCLEOTIDE SEQUENCE</scope>
    <source>
        <strain evidence="1">BeijingLab</strain>
    </source>
</reference>
<evidence type="ECO:0000313" key="2">
    <source>
        <dbReference type="Proteomes" id="UP001231649"/>
    </source>
</evidence>
<gene>
    <name evidence="1" type="ORF">PYW08_000496</name>
</gene>
<keyword evidence="2" id="KW-1185">Reference proteome</keyword>
<name>A0ACC2RCM2_9NEOP</name>
<dbReference type="Proteomes" id="UP001231649">
    <property type="component" value="Chromosome 1"/>
</dbReference>
<sequence length="139" mass="15264">MTNCHIISVGTEKDEEAVSNAKPTMWLLGGGAARTPPQRAVRGPAILATPDGAVPQVQCITHNYATAPRKRGLAEWVWTLTGQNRHNREKVDPGGELQIMLPAQPDKATSGEVCLLAESPFRILRVYQLQNCYIESLFQ</sequence>
<accession>A0ACC2RCM2</accession>
<proteinExistence type="predicted"/>
<evidence type="ECO:0000313" key="1">
    <source>
        <dbReference type="EMBL" id="KAJ8737901.1"/>
    </source>
</evidence>
<dbReference type="EMBL" id="CM056777">
    <property type="protein sequence ID" value="KAJ8737901.1"/>
    <property type="molecule type" value="Genomic_DNA"/>
</dbReference>
<organism evidence="1 2">
    <name type="scientific">Mythimna loreyi</name>
    <dbReference type="NCBI Taxonomy" id="667449"/>
    <lineage>
        <taxon>Eukaryota</taxon>
        <taxon>Metazoa</taxon>
        <taxon>Ecdysozoa</taxon>
        <taxon>Arthropoda</taxon>
        <taxon>Hexapoda</taxon>
        <taxon>Insecta</taxon>
        <taxon>Pterygota</taxon>
        <taxon>Neoptera</taxon>
        <taxon>Endopterygota</taxon>
        <taxon>Lepidoptera</taxon>
        <taxon>Glossata</taxon>
        <taxon>Ditrysia</taxon>
        <taxon>Noctuoidea</taxon>
        <taxon>Noctuidae</taxon>
        <taxon>Noctuinae</taxon>
        <taxon>Hadenini</taxon>
        <taxon>Mythimna</taxon>
    </lineage>
</organism>